<evidence type="ECO:0000313" key="4">
    <source>
        <dbReference type="Proteomes" id="UP001207930"/>
    </source>
</evidence>
<keyword evidence="4" id="KW-1185">Reference proteome</keyword>
<feature type="region of interest" description="Disordered" evidence="1">
    <location>
        <begin position="243"/>
        <end position="298"/>
    </location>
</feature>
<dbReference type="Proteomes" id="UP001207930">
    <property type="component" value="Unassembled WGS sequence"/>
</dbReference>
<gene>
    <name evidence="3" type="ORF">OKA04_15505</name>
</gene>
<dbReference type="NCBIfam" id="NF038287">
    <property type="entry name" value="Amuc_1100_fam"/>
    <property type="match status" value="1"/>
</dbReference>
<evidence type="ECO:0000256" key="1">
    <source>
        <dbReference type="SAM" id="MobiDB-lite"/>
    </source>
</evidence>
<comment type="caution">
    <text evidence="3">The sequence shown here is derived from an EMBL/GenBank/DDBJ whole genome shotgun (WGS) entry which is preliminary data.</text>
</comment>
<evidence type="ECO:0000313" key="3">
    <source>
        <dbReference type="EMBL" id="MCW1886143.1"/>
    </source>
</evidence>
<feature type="transmembrane region" description="Helical" evidence="2">
    <location>
        <begin position="9"/>
        <end position="29"/>
    </location>
</feature>
<dbReference type="InterPro" id="IPR048049">
    <property type="entry name" value="Amuc_1100-like"/>
</dbReference>
<evidence type="ECO:0000256" key="2">
    <source>
        <dbReference type="SAM" id="Phobius"/>
    </source>
</evidence>
<keyword evidence="2" id="KW-0812">Transmembrane</keyword>
<accession>A0ABT3FRD7</accession>
<dbReference type="RefSeq" id="WP_264502097.1">
    <property type="nucleotide sequence ID" value="NZ_JAPDDS010000008.1"/>
</dbReference>
<keyword evidence="2" id="KW-1133">Transmembrane helix</keyword>
<feature type="compositionally biased region" description="Low complexity" evidence="1">
    <location>
        <begin position="277"/>
        <end position="298"/>
    </location>
</feature>
<organism evidence="3 4">
    <name type="scientific">Luteolibacter flavescens</name>
    <dbReference type="NCBI Taxonomy" id="1859460"/>
    <lineage>
        <taxon>Bacteria</taxon>
        <taxon>Pseudomonadati</taxon>
        <taxon>Verrucomicrobiota</taxon>
        <taxon>Verrucomicrobiia</taxon>
        <taxon>Verrucomicrobiales</taxon>
        <taxon>Verrucomicrobiaceae</taxon>
        <taxon>Luteolibacter</taxon>
    </lineage>
</organism>
<dbReference type="EMBL" id="JAPDDS010000008">
    <property type="protein sequence ID" value="MCW1886143.1"/>
    <property type="molecule type" value="Genomic_DNA"/>
</dbReference>
<protein>
    <submittedName>
        <fullName evidence="3">Amuc_1100 family pilus-like protein</fullName>
    </submittedName>
</protein>
<proteinExistence type="predicted"/>
<sequence>MSWIQENRFAAGLGGITAVAAAGLIFWGIKASGDYSTAKEEYTSAADEVDLMAGGKVYPSEDNLQAKKKAVADYKKSVEDMQAAFEKFRTPTPANVDPAAFSDTLLKAKEVASKAFAEILPTPTEVPAEFFLGMEAYTTSPPERGATGILTYQLEALSELMANLAAATPAKLLNIHRPQLDEEKAGAKPFDAKGKSYRALPVEIAFNGTEASVRKFLSSLDDSKTHYYVVRSIRIVNERQVAPTSADGNFEKTEEAQPDAGAGSSDPFGGAGGFVLPGDDAAAPADDAAPADAAAPAPAAGGDGVILQQVLGSEKLNVFLRIDIIQFLEAPAAAAPKAQS</sequence>
<reference evidence="3 4" key="1">
    <citation type="submission" date="2022-10" db="EMBL/GenBank/DDBJ databases">
        <title>Luteolibacter flavescens strain MCCC 1K03193, whole genome shotgun sequencing project.</title>
        <authorList>
            <person name="Zhao G."/>
            <person name="Shen L."/>
        </authorList>
    </citation>
    <scope>NUCLEOTIDE SEQUENCE [LARGE SCALE GENOMIC DNA]</scope>
    <source>
        <strain evidence="3 4">MCCC 1K03193</strain>
    </source>
</reference>
<keyword evidence="2" id="KW-0472">Membrane</keyword>
<name>A0ABT3FRD7_9BACT</name>